<protein>
    <submittedName>
        <fullName evidence="2">Uncharacterized protein</fullName>
    </submittedName>
</protein>
<dbReference type="EMBL" id="MN739235">
    <property type="protein sequence ID" value="QHS94904.1"/>
    <property type="molecule type" value="Genomic_DNA"/>
</dbReference>
<dbReference type="AlphaFoldDB" id="A0A6C0BTK1"/>
<dbReference type="Pfam" id="PF19071">
    <property type="entry name" value="DUF5767"/>
    <property type="match status" value="1"/>
</dbReference>
<organism evidence="2">
    <name type="scientific">viral metagenome</name>
    <dbReference type="NCBI Taxonomy" id="1070528"/>
    <lineage>
        <taxon>unclassified sequences</taxon>
        <taxon>metagenomes</taxon>
        <taxon>organismal metagenomes</taxon>
    </lineage>
</organism>
<feature type="compositionally biased region" description="Basic and acidic residues" evidence="1">
    <location>
        <begin position="446"/>
        <end position="455"/>
    </location>
</feature>
<dbReference type="InterPro" id="IPR043910">
    <property type="entry name" value="DUF5767"/>
</dbReference>
<proteinExistence type="predicted"/>
<feature type="compositionally biased region" description="Polar residues" evidence="1">
    <location>
        <begin position="467"/>
        <end position="476"/>
    </location>
</feature>
<reference evidence="2" key="1">
    <citation type="journal article" date="2020" name="Nature">
        <title>Giant virus diversity and host interactions through global metagenomics.</title>
        <authorList>
            <person name="Schulz F."/>
            <person name="Roux S."/>
            <person name="Paez-Espino D."/>
            <person name="Jungbluth S."/>
            <person name="Walsh D.A."/>
            <person name="Denef V.J."/>
            <person name="McMahon K.D."/>
            <person name="Konstantinidis K.T."/>
            <person name="Eloe-Fadrosh E.A."/>
            <person name="Kyrpides N.C."/>
            <person name="Woyke T."/>
        </authorList>
    </citation>
    <scope>NUCLEOTIDE SEQUENCE</scope>
    <source>
        <strain evidence="2">GVMAG-M-3300018428-16</strain>
    </source>
</reference>
<evidence type="ECO:0000256" key="1">
    <source>
        <dbReference type="SAM" id="MobiDB-lite"/>
    </source>
</evidence>
<name>A0A6C0BTK1_9ZZZZ</name>
<evidence type="ECO:0000313" key="2">
    <source>
        <dbReference type="EMBL" id="QHS94904.1"/>
    </source>
</evidence>
<feature type="region of interest" description="Disordered" evidence="1">
    <location>
        <begin position="410"/>
        <end position="476"/>
    </location>
</feature>
<sequence>MSDIIEISDLNINSELPSANFGAGIELLMNEKRKDTSNSNDDDNISIADLDTLENELNGFSDMKINIADTSIVDDEDRGVSFDKNTKGISFEKVEIKPDIVSESRENFKSENKTWDGYGKFNDIPLNPNLNNSSEPKLTNEEMLKEKFLLLKKLETLEHKGVQLTKKYGMESNFQEMKGEYETIMAEKEKENSVKFQGNMLSAMINGIEFLNGRFDPFDIKLDGWGEQFQENITDYDEIFGELHDKYKSSAKMSPEIKLIFQLGASAMMVHMTNTMFKSAMPGMDDIMRQNPDLAQQFTRAAVDSMAPKNPGFSGFMNNIMREEPTVVNTGPPPAPVETQGRNAIPAPARPGYVERSPFANRPDLQATKGIELSDNMGSAKKSPAIRSVRREMKGPDNIDNILGGLKTKSISMPQSAPVPKPTSSPTNEILDNEPDEKGSTISITELKEMQKDNITKPSKSKRRNGSNKNIVSLDI</sequence>
<accession>A0A6C0BTK1</accession>